<feature type="region of interest" description="Disordered" evidence="1">
    <location>
        <begin position="193"/>
        <end position="236"/>
    </location>
</feature>
<feature type="compositionally biased region" description="Low complexity" evidence="1">
    <location>
        <begin position="76"/>
        <end position="100"/>
    </location>
</feature>
<evidence type="ECO:0000313" key="3">
    <source>
        <dbReference type="Proteomes" id="UP001161247"/>
    </source>
</evidence>
<dbReference type="Proteomes" id="UP001161247">
    <property type="component" value="Unassembled WGS sequence"/>
</dbReference>
<dbReference type="AlphaFoldDB" id="A0AAV1BUC1"/>
<feature type="region of interest" description="Disordered" evidence="1">
    <location>
        <begin position="145"/>
        <end position="180"/>
    </location>
</feature>
<gene>
    <name evidence="2" type="ORF">OLC1_LOCUS24881</name>
</gene>
<dbReference type="EMBL" id="CATKSE010000001">
    <property type="protein sequence ID" value="CAI9086911.1"/>
    <property type="molecule type" value="Genomic_DNA"/>
</dbReference>
<feature type="compositionally biased region" description="Basic residues" evidence="1">
    <location>
        <begin position="156"/>
        <end position="167"/>
    </location>
</feature>
<accession>A0AAV1BUC1</accession>
<protein>
    <submittedName>
        <fullName evidence="2">OLC1v1020838C1</fullName>
    </submittedName>
</protein>
<dbReference type="PANTHER" id="PTHR31903:SF6">
    <property type="entry name" value="F12F1.11-RELATED"/>
    <property type="match status" value="1"/>
</dbReference>
<feature type="region of interest" description="Disordered" evidence="1">
    <location>
        <begin position="59"/>
        <end position="107"/>
    </location>
</feature>
<keyword evidence="3" id="KW-1185">Reference proteome</keyword>
<feature type="compositionally biased region" description="Low complexity" evidence="1">
    <location>
        <begin position="214"/>
        <end position="226"/>
    </location>
</feature>
<sequence>MKKLYRKGTVHPSPPPLVSSSDNTLALAFLPPTILTLAVALSPQDREVLAYLISCASSSSSSFAGTPNGSAKRRSNTSSGNNSYGNSSPSASAAASQSARRSTKTDQHPASFNCYCFGCYMSYWIRWDSSPNRQLIHEIIDAFEQEGSSSSAVQKGKTKKEKRKKNNKGSPVKSNGHETGQQAVMKKNISSELLPLPATGGGSTPAMEEEVNEVENSGESSDDGSSMEGGEGTSVRRFMGFLGEKIWGMWN</sequence>
<comment type="caution">
    <text evidence="2">The sequence shown here is derived from an EMBL/GenBank/DDBJ whole genome shotgun (WGS) entry which is preliminary data.</text>
</comment>
<evidence type="ECO:0000313" key="2">
    <source>
        <dbReference type="EMBL" id="CAI9086911.1"/>
    </source>
</evidence>
<dbReference type="PANTHER" id="PTHR31903">
    <property type="entry name" value="F12F1.11-RELATED"/>
    <property type="match status" value="1"/>
</dbReference>
<proteinExistence type="predicted"/>
<name>A0AAV1BUC1_OLDCO</name>
<organism evidence="2 3">
    <name type="scientific">Oldenlandia corymbosa var. corymbosa</name>
    <dbReference type="NCBI Taxonomy" id="529605"/>
    <lineage>
        <taxon>Eukaryota</taxon>
        <taxon>Viridiplantae</taxon>
        <taxon>Streptophyta</taxon>
        <taxon>Embryophyta</taxon>
        <taxon>Tracheophyta</taxon>
        <taxon>Spermatophyta</taxon>
        <taxon>Magnoliopsida</taxon>
        <taxon>eudicotyledons</taxon>
        <taxon>Gunneridae</taxon>
        <taxon>Pentapetalae</taxon>
        <taxon>asterids</taxon>
        <taxon>lamiids</taxon>
        <taxon>Gentianales</taxon>
        <taxon>Rubiaceae</taxon>
        <taxon>Rubioideae</taxon>
        <taxon>Spermacoceae</taxon>
        <taxon>Hedyotis-Oldenlandia complex</taxon>
        <taxon>Oldenlandia</taxon>
    </lineage>
</organism>
<reference evidence="2" key="1">
    <citation type="submission" date="2023-03" db="EMBL/GenBank/DDBJ databases">
        <authorList>
            <person name="Julca I."/>
        </authorList>
    </citation>
    <scope>NUCLEOTIDE SEQUENCE</scope>
</reference>
<evidence type="ECO:0000256" key="1">
    <source>
        <dbReference type="SAM" id="MobiDB-lite"/>
    </source>
</evidence>